<proteinExistence type="predicted"/>
<sequence>MLLGSLLAGMALGEAGVGAVHALAHVLGGRHGVGHGVANALFLPYVMAFNRIGCREKYAKVASLLGERVEGLSLDRASLAAVEAVRTLSDDLGIPQRLSDLGIPEDSLDLMAETSMQTQGRILANNPRVVSLSDAKRILREAY</sequence>
<dbReference type="SUPFAM" id="SSF56796">
    <property type="entry name" value="Dehydroquinate synthase-like"/>
    <property type="match status" value="1"/>
</dbReference>
<dbReference type="GO" id="GO:0046872">
    <property type="term" value="F:metal ion binding"/>
    <property type="evidence" value="ECO:0007669"/>
    <property type="project" value="InterPro"/>
</dbReference>
<accession>X1J9H7</accession>
<name>X1J9H7_9ZZZZ</name>
<dbReference type="Gene3D" id="1.20.1090.10">
    <property type="entry name" value="Dehydroquinate synthase-like - alpha domain"/>
    <property type="match status" value="1"/>
</dbReference>
<dbReference type="AlphaFoldDB" id="X1J9H7"/>
<dbReference type="InterPro" id="IPR056798">
    <property type="entry name" value="ADH_Fe_C"/>
</dbReference>
<organism evidence="2">
    <name type="scientific">marine sediment metagenome</name>
    <dbReference type="NCBI Taxonomy" id="412755"/>
    <lineage>
        <taxon>unclassified sequences</taxon>
        <taxon>metagenomes</taxon>
        <taxon>ecological metagenomes</taxon>
    </lineage>
</organism>
<dbReference type="GO" id="GO:0004022">
    <property type="term" value="F:alcohol dehydrogenase (NAD+) activity"/>
    <property type="evidence" value="ECO:0007669"/>
    <property type="project" value="TreeGrafter"/>
</dbReference>
<dbReference type="Pfam" id="PF25137">
    <property type="entry name" value="ADH_Fe_C"/>
    <property type="match status" value="1"/>
</dbReference>
<dbReference type="PANTHER" id="PTHR11496:SF102">
    <property type="entry name" value="ALCOHOL DEHYDROGENASE 4"/>
    <property type="match status" value="1"/>
</dbReference>
<protein>
    <recommendedName>
        <fullName evidence="1">Fe-containing alcohol dehydrogenase-like C-terminal domain-containing protein</fullName>
    </recommendedName>
</protein>
<reference evidence="2" key="1">
    <citation type="journal article" date="2014" name="Front. Microbiol.">
        <title>High frequency of phylogenetically diverse reductive dehalogenase-homologous genes in deep subseafloor sedimentary metagenomes.</title>
        <authorList>
            <person name="Kawai M."/>
            <person name="Futagami T."/>
            <person name="Toyoda A."/>
            <person name="Takaki Y."/>
            <person name="Nishi S."/>
            <person name="Hori S."/>
            <person name="Arai W."/>
            <person name="Tsubouchi T."/>
            <person name="Morono Y."/>
            <person name="Uchiyama I."/>
            <person name="Ito T."/>
            <person name="Fujiyama A."/>
            <person name="Inagaki F."/>
            <person name="Takami H."/>
        </authorList>
    </citation>
    <scope>NUCLEOTIDE SEQUENCE</scope>
    <source>
        <strain evidence="2">Expedition CK06-06</strain>
    </source>
</reference>
<evidence type="ECO:0000259" key="1">
    <source>
        <dbReference type="Pfam" id="PF25137"/>
    </source>
</evidence>
<dbReference type="InterPro" id="IPR018211">
    <property type="entry name" value="ADH_Fe_CS"/>
</dbReference>
<dbReference type="InterPro" id="IPR039697">
    <property type="entry name" value="Alcohol_dehydrogenase_Fe"/>
</dbReference>
<dbReference type="PANTHER" id="PTHR11496">
    <property type="entry name" value="ALCOHOL DEHYDROGENASE"/>
    <property type="match status" value="1"/>
</dbReference>
<dbReference type="EMBL" id="BARV01002263">
    <property type="protein sequence ID" value="GAH90617.1"/>
    <property type="molecule type" value="Genomic_DNA"/>
</dbReference>
<feature type="domain" description="Fe-containing alcohol dehydrogenase-like C-terminal" evidence="1">
    <location>
        <begin position="1"/>
        <end position="143"/>
    </location>
</feature>
<dbReference type="PROSITE" id="PS00060">
    <property type="entry name" value="ADH_IRON_2"/>
    <property type="match status" value="1"/>
</dbReference>
<comment type="caution">
    <text evidence="2">The sequence shown here is derived from an EMBL/GenBank/DDBJ whole genome shotgun (WGS) entry which is preliminary data.</text>
</comment>
<gene>
    <name evidence="2" type="ORF">S06H3_05962</name>
</gene>
<evidence type="ECO:0000313" key="2">
    <source>
        <dbReference type="EMBL" id="GAH90617.1"/>
    </source>
</evidence>